<reference evidence="1 2" key="1">
    <citation type="submission" date="2022-10" db="EMBL/GenBank/DDBJ databases">
        <authorList>
            <person name="Xie J."/>
            <person name="Shen N."/>
        </authorList>
    </citation>
    <scope>NUCLEOTIDE SEQUENCE [LARGE SCALE GENOMIC DNA]</scope>
    <source>
        <strain evidence="1 2">YIM65594</strain>
    </source>
</reference>
<protein>
    <recommendedName>
        <fullName evidence="3">SAF domain-containing protein</fullName>
    </recommendedName>
</protein>
<proteinExistence type="predicted"/>
<comment type="caution">
    <text evidence="1">The sequence shown here is derived from an EMBL/GenBank/DDBJ whole genome shotgun (WGS) entry which is preliminary data.</text>
</comment>
<sequence length="162" mass="16693">MALAHPVAVGHELRARDLREVSITADSGLPALSARSRSRVEGRPVAYSLPEGALLTEAVVGEARVPPPGAAIVAVGLKAGQFPPGLQPGNRVTVVMTSRESGSTSSTAESSTSWSATVTAVETPPNEQTTVASLQMDTDAARQLATAREGEVTVVIVNGVRK</sequence>
<accession>A0ABU6F211</accession>
<keyword evidence="2" id="KW-1185">Reference proteome</keyword>
<dbReference type="EMBL" id="JAOZYC010000088">
    <property type="protein sequence ID" value="MEB8338051.1"/>
    <property type="molecule type" value="Genomic_DNA"/>
</dbReference>
<dbReference type="RefSeq" id="WP_326015773.1">
    <property type="nucleotide sequence ID" value="NZ_JAOZYC010000088.1"/>
</dbReference>
<name>A0ABU6F211_9ACTN</name>
<gene>
    <name evidence="1" type="ORF">OKJ99_11115</name>
</gene>
<evidence type="ECO:0000313" key="2">
    <source>
        <dbReference type="Proteomes" id="UP001354931"/>
    </source>
</evidence>
<organism evidence="1 2">
    <name type="scientific">Streptomyces endophyticus</name>
    <dbReference type="NCBI Taxonomy" id="714166"/>
    <lineage>
        <taxon>Bacteria</taxon>
        <taxon>Bacillati</taxon>
        <taxon>Actinomycetota</taxon>
        <taxon>Actinomycetes</taxon>
        <taxon>Kitasatosporales</taxon>
        <taxon>Streptomycetaceae</taxon>
        <taxon>Streptomyces</taxon>
    </lineage>
</organism>
<dbReference type="Proteomes" id="UP001354931">
    <property type="component" value="Unassembled WGS sequence"/>
</dbReference>
<evidence type="ECO:0000313" key="1">
    <source>
        <dbReference type="EMBL" id="MEB8338051.1"/>
    </source>
</evidence>
<evidence type="ECO:0008006" key="3">
    <source>
        <dbReference type="Google" id="ProtNLM"/>
    </source>
</evidence>